<keyword evidence="3" id="KW-1185">Reference proteome</keyword>
<dbReference type="NCBIfam" id="NF038403">
    <property type="entry name" value="perm_prefix_1"/>
    <property type="match status" value="1"/>
</dbReference>
<name>A0A4R8VC61_9MICO</name>
<keyword evidence="1" id="KW-1133">Transmembrane helix</keyword>
<reference evidence="2 3" key="1">
    <citation type="submission" date="2019-03" db="EMBL/GenBank/DDBJ databases">
        <title>Genomics of glacier-inhabiting Cryobacterium strains.</title>
        <authorList>
            <person name="Liu Q."/>
            <person name="Xin Y.-H."/>
        </authorList>
    </citation>
    <scope>NUCLEOTIDE SEQUENCE [LARGE SCALE GENOMIC DNA]</scope>
    <source>
        <strain evidence="2 3">CGMCC 1.10440</strain>
    </source>
</reference>
<sequence length="449" mass="48150">MSAETRSAETRIAEWRAAVLHGPAVVDGDADELEGHLREQIADLQSAGLSGEEAFLIAVRRLGQVNALTAEFAREHGDRLWKQLAMPVREKGERTGLLVMLAFAVLAGALSLAAHLIAEATDGVFSWYLRDASLFILPVLAAYFAFARRMPWRRVVPLGVVAALVAVVVNLYPFAPSGATSSLVALHLPVVLWFIVGCAYVSGQFRSSARRMDFLRFSGEWAIYYTLIALGGAVLLGLTTLILSPILPEVTDVVMTRILPVGVAGAVIVAAWLVEAKSGIIENLAPVLTAIFTPLFAIMIVIVVAVYTISGAWLNFDRDLLFGFDALLLVVVALVVYGISARTAGARPGAMDAVRLCAAAAAVILDALVVYSMFARVGDLGLTANRVAALGLNLILLVNLVGTAWLLVRQVSSRSPVTRLERWQTGYLPVVAIWVTLVVLVLPPIFGFA</sequence>
<dbReference type="AlphaFoldDB" id="A0A4R8VC61"/>
<feature type="transmembrane region" description="Helical" evidence="1">
    <location>
        <begin position="181"/>
        <end position="201"/>
    </location>
</feature>
<comment type="caution">
    <text evidence="2">The sequence shown here is derived from an EMBL/GenBank/DDBJ whole genome shotgun (WGS) entry which is preliminary data.</text>
</comment>
<keyword evidence="1" id="KW-0472">Membrane</keyword>
<feature type="transmembrane region" description="Helical" evidence="1">
    <location>
        <begin position="387"/>
        <end position="407"/>
    </location>
</feature>
<protein>
    <recommendedName>
        <fullName evidence="4">DUF4153 domain-containing protein</fullName>
    </recommendedName>
</protein>
<evidence type="ECO:0008006" key="4">
    <source>
        <dbReference type="Google" id="ProtNLM"/>
    </source>
</evidence>
<accession>A0A4R8VC61</accession>
<feature type="transmembrane region" description="Helical" evidence="1">
    <location>
        <begin position="124"/>
        <end position="146"/>
    </location>
</feature>
<dbReference type="Proteomes" id="UP000298488">
    <property type="component" value="Unassembled WGS sequence"/>
</dbReference>
<evidence type="ECO:0000313" key="3">
    <source>
        <dbReference type="Proteomes" id="UP000298488"/>
    </source>
</evidence>
<evidence type="ECO:0000313" key="2">
    <source>
        <dbReference type="EMBL" id="TFB80579.1"/>
    </source>
</evidence>
<feature type="transmembrane region" description="Helical" evidence="1">
    <location>
        <begin position="353"/>
        <end position="375"/>
    </location>
</feature>
<feature type="transmembrane region" description="Helical" evidence="1">
    <location>
        <begin position="96"/>
        <end position="118"/>
    </location>
</feature>
<feature type="transmembrane region" description="Helical" evidence="1">
    <location>
        <begin position="222"/>
        <end position="247"/>
    </location>
</feature>
<keyword evidence="1" id="KW-0812">Transmembrane</keyword>
<dbReference type="InterPro" id="IPR047928">
    <property type="entry name" value="Perm_prefix_1"/>
</dbReference>
<feature type="transmembrane region" description="Helical" evidence="1">
    <location>
        <begin position="286"/>
        <end position="309"/>
    </location>
</feature>
<feature type="transmembrane region" description="Helical" evidence="1">
    <location>
        <begin position="155"/>
        <end position="175"/>
    </location>
</feature>
<feature type="transmembrane region" description="Helical" evidence="1">
    <location>
        <begin position="427"/>
        <end position="446"/>
    </location>
</feature>
<dbReference type="EMBL" id="SOFI01000003">
    <property type="protein sequence ID" value="TFB80579.1"/>
    <property type="molecule type" value="Genomic_DNA"/>
</dbReference>
<feature type="transmembrane region" description="Helical" evidence="1">
    <location>
        <begin position="321"/>
        <end position="341"/>
    </location>
</feature>
<gene>
    <name evidence="2" type="ORF">E3N84_11370</name>
</gene>
<proteinExistence type="predicted"/>
<evidence type="ECO:0000256" key="1">
    <source>
        <dbReference type="SAM" id="Phobius"/>
    </source>
</evidence>
<organism evidence="2 3">
    <name type="scientific">Terrimesophilobacter mesophilus</name>
    <dbReference type="NCBI Taxonomy" id="433647"/>
    <lineage>
        <taxon>Bacteria</taxon>
        <taxon>Bacillati</taxon>
        <taxon>Actinomycetota</taxon>
        <taxon>Actinomycetes</taxon>
        <taxon>Micrococcales</taxon>
        <taxon>Microbacteriaceae</taxon>
        <taxon>Terrimesophilobacter</taxon>
    </lineage>
</organism>
<feature type="transmembrane region" description="Helical" evidence="1">
    <location>
        <begin position="253"/>
        <end position="274"/>
    </location>
</feature>